<proteinExistence type="predicted"/>
<organism evidence="7 8">
    <name type="scientific">Teichococcus deserti</name>
    <dbReference type="NCBI Taxonomy" id="1817963"/>
    <lineage>
        <taxon>Bacteria</taxon>
        <taxon>Pseudomonadati</taxon>
        <taxon>Pseudomonadota</taxon>
        <taxon>Alphaproteobacteria</taxon>
        <taxon>Acetobacterales</taxon>
        <taxon>Roseomonadaceae</taxon>
        <taxon>Roseomonas</taxon>
    </lineage>
</organism>
<evidence type="ECO:0000313" key="8">
    <source>
        <dbReference type="Proteomes" id="UP000188879"/>
    </source>
</evidence>
<accession>A0A1V2H5Q8</accession>
<dbReference type="GO" id="GO:0008983">
    <property type="term" value="F:protein-glutamate O-methyltransferase activity"/>
    <property type="evidence" value="ECO:0007669"/>
    <property type="project" value="UniProtKB-EC"/>
</dbReference>
<evidence type="ECO:0000256" key="5">
    <source>
        <dbReference type="ARBA" id="ARBA00022691"/>
    </source>
</evidence>
<dbReference type="InterPro" id="IPR022642">
    <property type="entry name" value="CheR_C"/>
</dbReference>
<evidence type="ECO:0000256" key="1">
    <source>
        <dbReference type="ARBA" id="ARBA00001541"/>
    </source>
</evidence>
<dbReference type="OrthoDB" id="9816309at2"/>
<evidence type="ECO:0000256" key="4">
    <source>
        <dbReference type="ARBA" id="ARBA00022679"/>
    </source>
</evidence>
<dbReference type="PROSITE" id="PS50123">
    <property type="entry name" value="CHER"/>
    <property type="match status" value="1"/>
</dbReference>
<feature type="domain" description="CheR-type methyltransferase" evidence="6">
    <location>
        <begin position="6"/>
        <end position="274"/>
    </location>
</feature>
<dbReference type="Pfam" id="PF01739">
    <property type="entry name" value="CheR"/>
    <property type="match status" value="1"/>
</dbReference>
<gene>
    <name evidence="7" type="ORF">BKE38_05315</name>
</gene>
<keyword evidence="4" id="KW-0808">Transferase</keyword>
<evidence type="ECO:0000259" key="6">
    <source>
        <dbReference type="PROSITE" id="PS50123"/>
    </source>
</evidence>
<dbReference type="InterPro" id="IPR022641">
    <property type="entry name" value="CheR_N"/>
</dbReference>
<evidence type="ECO:0000256" key="2">
    <source>
        <dbReference type="ARBA" id="ARBA00012534"/>
    </source>
</evidence>
<dbReference type="Gene3D" id="3.40.50.150">
    <property type="entry name" value="Vaccinia Virus protein VP39"/>
    <property type="match status" value="1"/>
</dbReference>
<dbReference type="SMART" id="SM00138">
    <property type="entry name" value="MeTrc"/>
    <property type="match status" value="1"/>
</dbReference>
<dbReference type="Gene3D" id="1.10.155.10">
    <property type="entry name" value="Chemotaxis receptor methyltransferase CheR, N-terminal domain"/>
    <property type="match status" value="1"/>
</dbReference>
<dbReference type="PRINTS" id="PR00996">
    <property type="entry name" value="CHERMTFRASE"/>
</dbReference>
<keyword evidence="8" id="KW-1185">Reference proteome</keyword>
<evidence type="ECO:0000313" key="7">
    <source>
        <dbReference type="EMBL" id="ONG56744.1"/>
    </source>
</evidence>
<comment type="caution">
    <text evidence="7">The sequence shown here is derived from an EMBL/GenBank/DDBJ whole genome shotgun (WGS) entry which is preliminary data.</text>
</comment>
<evidence type="ECO:0000256" key="3">
    <source>
        <dbReference type="ARBA" id="ARBA00022603"/>
    </source>
</evidence>
<reference evidence="7 8" key="1">
    <citation type="submission" date="2016-10" db="EMBL/GenBank/DDBJ databases">
        <title>Draft Genome sequence of Roseomonas sp. strain M3.</title>
        <authorList>
            <person name="Subhash Y."/>
            <person name="Lee S."/>
        </authorList>
    </citation>
    <scope>NUCLEOTIDE SEQUENCE [LARGE SCALE GENOMIC DNA]</scope>
    <source>
        <strain evidence="7 8">M3</strain>
    </source>
</reference>
<dbReference type="PANTHER" id="PTHR24422">
    <property type="entry name" value="CHEMOTAXIS PROTEIN METHYLTRANSFERASE"/>
    <property type="match status" value="1"/>
</dbReference>
<keyword evidence="3" id="KW-0489">Methyltransferase</keyword>
<dbReference type="RefSeq" id="WP_076956348.1">
    <property type="nucleotide sequence ID" value="NZ_MLCO01000035.1"/>
</dbReference>
<dbReference type="SUPFAM" id="SSF47757">
    <property type="entry name" value="Chemotaxis receptor methyltransferase CheR, N-terminal domain"/>
    <property type="match status" value="1"/>
</dbReference>
<dbReference type="InterPro" id="IPR000780">
    <property type="entry name" value="CheR_MeTrfase"/>
</dbReference>
<keyword evidence="5" id="KW-0949">S-adenosyl-L-methionine</keyword>
<protein>
    <recommendedName>
        <fullName evidence="2">protein-glutamate O-methyltransferase</fullName>
        <ecNumber evidence="2">2.1.1.80</ecNumber>
    </recommendedName>
</protein>
<dbReference type="InterPro" id="IPR029063">
    <property type="entry name" value="SAM-dependent_MTases_sf"/>
</dbReference>
<dbReference type="InterPro" id="IPR036804">
    <property type="entry name" value="CheR_N_sf"/>
</dbReference>
<dbReference type="SUPFAM" id="SSF53335">
    <property type="entry name" value="S-adenosyl-L-methionine-dependent methyltransferases"/>
    <property type="match status" value="1"/>
</dbReference>
<dbReference type="GO" id="GO:0032259">
    <property type="term" value="P:methylation"/>
    <property type="evidence" value="ECO:0007669"/>
    <property type="project" value="UniProtKB-KW"/>
</dbReference>
<dbReference type="Proteomes" id="UP000188879">
    <property type="component" value="Unassembled WGS sequence"/>
</dbReference>
<comment type="catalytic activity">
    <reaction evidence="1">
        <text>L-glutamyl-[protein] + S-adenosyl-L-methionine = [protein]-L-glutamate 5-O-methyl ester + S-adenosyl-L-homocysteine</text>
        <dbReference type="Rhea" id="RHEA:24452"/>
        <dbReference type="Rhea" id="RHEA-COMP:10208"/>
        <dbReference type="Rhea" id="RHEA-COMP:10311"/>
        <dbReference type="ChEBI" id="CHEBI:29973"/>
        <dbReference type="ChEBI" id="CHEBI:57856"/>
        <dbReference type="ChEBI" id="CHEBI:59789"/>
        <dbReference type="ChEBI" id="CHEBI:82795"/>
        <dbReference type="EC" id="2.1.1.80"/>
    </reaction>
</comment>
<dbReference type="EMBL" id="MLCO01000035">
    <property type="protein sequence ID" value="ONG56744.1"/>
    <property type="molecule type" value="Genomic_DNA"/>
</dbReference>
<dbReference type="AlphaFoldDB" id="A0A1V2H5Q8"/>
<sequence length="284" mass="32016">MKAEDQAGGAPLLTAEELQRLCELVYRRTGIAYGEPKRAYVERRLAERLAATGQPGFSGYMALLRSSGAEAEQLINSLTVNETYFYREEHQLRCLARDLLPEVIRRRGPGDLVRIWSMPCSTGEEAYSIALWLLENWPLVDAYHVEIVGSDIDSRALSEALRAEYGERALARLPPSVLTDYFEPVRGGARRLIRDLRESVSFTQANLVDAESMARQGGFDVIFCRNVLIYFDEASRRQAAGLLWNALTPGGFLCLGHSESMARISDRFAMRRFEEAVVYQRPLS</sequence>
<dbReference type="InterPro" id="IPR050903">
    <property type="entry name" value="Bact_Chemotaxis_MeTrfase"/>
</dbReference>
<name>A0A1V2H5Q8_9PROT</name>
<dbReference type="PANTHER" id="PTHR24422:SF10">
    <property type="entry name" value="CHEMOTAXIS PROTEIN METHYLTRANSFERASE 2"/>
    <property type="match status" value="1"/>
</dbReference>
<dbReference type="Pfam" id="PF03705">
    <property type="entry name" value="CheR_N"/>
    <property type="match status" value="1"/>
</dbReference>
<dbReference type="EC" id="2.1.1.80" evidence="2"/>